<evidence type="ECO:0000256" key="1">
    <source>
        <dbReference type="SAM" id="MobiDB-lite"/>
    </source>
</evidence>
<feature type="compositionally biased region" description="Polar residues" evidence="1">
    <location>
        <begin position="38"/>
        <end position="57"/>
    </location>
</feature>
<organism evidence="2 3">
    <name type="scientific">candidate division WS6 bacterium GW2011_GWA2_37_6</name>
    <dbReference type="NCBI Taxonomy" id="1619087"/>
    <lineage>
        <taxon>Bacteria</taxon>
        <taxon>Candidatus Dojkabacteria</taxon>
    </lineage>
</organism>
<comment type="caution">
    <text evidence="2">The sequence shown here is derived from an EMBL/GenBank/DDBJ whole genome shotgun (WGS) entry which is preliminary data.</text>
</comment>
<sequence length="57" mass="6554">MDQIKKNKGMEILKKDQSSNYFTYQPDINGKESEEQQPDQSGNDLRGESNTDNQESD</sequence>
<gene>
    <name evidence="2" type="ORF">US52_C0045G0011</name>
</gene>
<evidence type="ECO:0000313" key="2">
    <source>
        <dbReference type="EMBL" id="KKQ34836.1"/>
    </source>
</evidence>
<evidence type="ECO:0000313" key="3">
    <source>
        <dbReference type="Proteomes" id="UP000034852"/>
    </source>
</evidence>
<accession>A0A0G0K2G9</accession>
<feature type="region of interest" description="Disordered" evidence="1">
    <location>
        <begin position="1"/>
        <end position="57"/>
    </location>
</feature>
<name>A0A0G0K2G9_9BACT</name>
<protein>
    <submittedName>
        <fullName evidence="2">Uncharacterized protein</fullName>
    </submittedName>
</protein>
<feature type="compositionally biased region" description="Basic and acidic residues" evidence="1">
    <location>
        <begin position="1"/>
        <end position="17"/>
    </location>
</feature>
<dbReference type="AlphaFoldDB" id="A0A0G0K2G9"/>
<proteinExistence type="predicted"/>
<reference evidence="2 3" key="1">
    <citation type="journal article" date="2015" name="Nature">
        <title>rRNA introns, odd ribosomes, and small enigmatic genomes across a large radiation of phyla.</title>
        <authorList>
            <person name="Brown C.T."/>
            <person name="Hug L.A."/>
            <person name="Thomas B.C."/>
            <person name="Sharon I."/>
            <person name="Castelle C.J."/>
            <person name="Singh A."/>
            <person name="Wilkins M.J."/>
            <person name="Williams K.H."/>
            <person name="Banfield J.F."/>
        </authorList>
    </citation>
    <scope>NUCLEOTIDE SEQUENCE [LARGE SCALE GENOMIC DNA]</scope>
</reference>
<dbReference type="EMBL" id="LBTH01000045">
    <property type="protein sequence ID" value="KKQ34836.1"/>
    <property type="molecule type" value="Genomic_DNA"/>
</dbReference>
<dbReference type="Proteomes" id="UP000034852">
    <property type="component" value="Unassembled WGS sequence"/>
</dbReference>